<evidence type="ECO:0000256" key="1">
    <source>
        <dbReference type="SAM" id="Phobius"/>
    </source>
</evidence>
<dbReference type="EMBL" id="NBTM02000001">
    <property type="protein sequence ID" value="PNL91040.1"/>
    <property type="molecule type" value="Genomic_DNA"/>
</dbReference>
<gene>
    <name evidence="2" type="ORF">A6J77_001750</name>
</gene>
<evidence type="ECO:0000313" key="3">
    <source>
        <dbReference type="Proteomes" id="UP000192813"/>
    </source>
</evidence>
<dbReference type="RefSeq" id="WP_083067793.1">
    <property type="nucleotide sequence ID" value="NZ_NBTM02000001.1"/>
</dbReference>
<accession>A0A2J9PM34</accession>
<dbReference type="AlphaFoldDB" id="A0A2J9PM34"/>
<keyword evidence="1" id="KW-0812">Transmembrane</keyword>
<keyword evidence="1" id="KW-0472">Membrane</keyword>
<dbReference type="Proteomes" id="UP000192813">
    <property type="component" value="Unassembled WGS sequence"/>
</dbReference>
<feature type="transmembrane region" description="Helical" evidence="1">
    <location>
        <begin position="50"/>
        <end position="71"/>
    </location>
</feature>
<evidence type="ECO:0000313" key="2">
    <source>
        <dbReference type="EMBL" id="PNL91040.1"/>
    </source>
</evidence>
<comment type="caution">
    <text evidence="2">The sequence shown here is derived from an EMBL/GenBank/DDBJ whole genome shotgun (WGS) entry which is preliminary data.</text>
</comment>
<proteinExistence type="predicted"/>
<feature type="transmembrane region" description="Helical" evidence="1">
    <location>
        <begin position="7"/>
        <end position="30"/>
    </location>
</feature>
<sequence>MSGLRKFLQILFSLLVLLAIVVTAAVIYPIPYVSDFADQHIVSNQMLVNTVIVLLALAFIYFAVALIWALVAPAKSRTLKVTNDFGEVKVNRDTVVQAVHQELLDVKQASNKNVTVKFGRKPENTKVAVDYAVDKNQAVQATSDRIAEKAKLGAERVLGTNVQNVKVSAAPYDASQVSQQGRGQNQARVR</sequence>
<protein>
    <submittedName>
        <fullName evidence="2">Alkaline shock response membrane anchor protein AmaP</fullName>
    </submittedName>
</protein>
<keyword evidence="1" id="KW-1133">Transmembrane helix</keyword>
<name>A0A2J9PM34_9LACT</name>
<dbReference type="NCBIfam" id="NF033218">
    <property type="entry name" value="anchor_AmaP"/>
    <property type="match status" value="1"/>
</dbReference>
<organism evidence="2 3">
    <name type="scientific">Aerococcus viridans</name>
    <dbReference type="NCBI Taxonomy" id="1377"/>
    <lineage>
        <taxon>Bacteria</taxon>
        <taxon>Bacillati</taxon>
        <taxon>Bacillota</taxon>
        <taxon>Bacilli</taxon>
        <taxon>Lactobacillales</taxon>
        <taxon>Aerococcaceae</taxon>
        <taxon>Aerococcus</taxon>
    </lineage>
</organism>
<reference evidence="3" key="1">
    <citation type="submission" date="2017-12" db="EMBL/GenBank/DDBJ databases">
        <title>FDA dAtabase for Regulatory Grade micrObial Sequences (FDA-ARGOS): Supporting development and validation of Infectious Disease Dx tests.</title>
        <authorList>
            <person name="Hoffmann M."/>
            <person name="Allard M."/>
            <person name="Evans P."/>
            <person name="Brown E."/>
            <person name="Tallon L."/>
            <person name="Sadzewicz L."/>
            <person name="Sengamalay N."/>
            <person name="Ott S."/>
            <person name="Godinez A."/>
            <person name="Nagaraj S."/>
            <person name="Vavikolanu K."/>
            <person name="Aluvathingal J."/>
            <person name="Nadendla S."/>
            <person name="Sichtig H."/>
        </authorList>
    </citation>
    <scope>NUCLEOTIDE SEQUENCE [LARGE SCALE GENOMIC DNA]</scope>
    <source>
        <strain evidence="3">FDAARGOS_249</strain>
    </source>
</reference>